<evidence type="ECO:0000313" key="1">
    <source>
        <dbReference type="EMBL" id="KGF32916.1"/>
    </source>
</evidence>
<evidence type="ECO:0000313" key="2">
    <source>
        <dbReference type="Proteomes" id="UP000029556"/>
    </source>
</evidence>
<name>A0A095ZEX3_9BACT</name>
<dbReference type="EMBL" id="JRNN01000096">
    <property type="protein sequence ID" value="KGF32916.1"/>
    <property type="molecule type" value="Genomic_DNA"/>
</dbReference>
<reference evidence="1 2" key="1">
    <citation type="submission" date="2014-07" db="EMBL/GenBank/DDBJ databases">
        <authorList>
            <person name="McCorrison J."/>
            <person name="Sanka R."/>
            <person name="Torralba M."/>
            <person name="Gillis M."/>
            <person name="Haft D.H."/>
            <person name="Methe B."/>
            <person name="Sutton G."/>
            <person name="Nelson K.E."/>
        </authorList>
    </citation>
    <scope>NUCLEOTIDE SEQUENCE [LARGE SCALE GENOMIC DNA]</scope>
    <source>
        <strain evidence="1 2">DNF00853</strain>
    </source>
</reference>
<organism evidence="1 2">
    <name type="scientific">Hoylesella buccalis DNF00853</name>
    <dbReference type="NCBI Taxonomy" id="1401074"/>
    <lineage>
        <taxon>Bacteria</taxon>
        <taxon>Pseudomonadati</taxon>
        <taxon>Bacteroidota</taxon>
        <taxon>Bacteroidia</taxon>
        <taxon>Bacteroidales</taxon>
        <taxon>Prevotellaceae</taxon>
        <taxon>Hoylesella</taxon>
    </lineage>
</organism>
<dbReference type="AlphaFoldDB" id="A0A095ZEX3"/>
<proteinExistence type="predicted"/>
<comment type="caution">
    <text evidence="1">The sequence shown here is derived from an EMBL/GenBank/DDBJ whole genome shotgun (WGS) entry which is preliminary data.</text>
</comment>
<protein>
    <submittedName>
        <fullName evidence="1">Uncharacterized protein</fullName>
    </submittedName>
</protein>
<dbReference type="Proteomes" id="UP000029556">
    <property type="component" value="Unassembled WGS sequence"/>
</dbReference>
<sequence length="75" mass="8927">MKERTLKLREYSIRGLFKHIGAGNKLHVPLNLYKKFSVQVECSRRNEVERTDPMNNKYATSTTEKEGYITIFQRY</sequence>
<accession>A0A095ZEX3</accession>
<gene>
    <name evidence="1" type="ORF">HMPREF2137_12305</name>
</gene>
<dbReference type="RefSeq" id="WP_036874952.1">
    <property type="nucleotide sequence ID" value="NZ_JRNN01000096.1"/>
</dbReference>
<dbReference type="OrthoDB" id="9909865at2"/>